<dbReference type="Pfam" id="PF03259">
    <property type="entry name" value="Robl_LC7"/>
    <property type="match status" value="1"/>
</dbReference>
<dbReference type="SUPFAM" id="SSF103196">
    <property type="entry name" value="Roadblock/LC7 domain"/>
    <property type="match status" value="1"/>
</dbReference>
<accession>A0A0K2U5I0</accession>
<proteinExistence type="inferred from homology"/>
<sequence length="132" mass="15075">GSGTVLAKLEKVLFLRQTNIFVAYNSFIMLVEEMEEKFKRIVSHTRNEDVLGGLIIDEEGSVIKSTLDNKLTETYADFIAELVSNARKLFRNLDDDVTFFRYTTKKFNVMIALDKSFLFVVLTSSYLASNVN</sequence>
<dbReference type="InterPro" id="IPR004942">
    <property type="entry name" value="Roadblock/LAMTOR2_dom"/>
</dbReference>
<feature type="domain" description="Roadblock/LAMTOR2" evidence="2">
    <location>
        <begin position="46"/>
        <end position="123"/>
    </location>
</feature>
<dbReference type="EMBL" id="HACA01015836">
    <property type="protein sequence ID" value="CDW33197.1"/>
    <property type="molecule type" value="Transcribed_RNA"/>
</dbReference>
<dbReference type="AlphaFoldDB" id="A0A0K2U5I0"/>
<dbReference type="Gene3D" id="3.30.450.30">
    <property type="entry name" value="Dynein light chain 2a, cytoplasmic"/>
    <property type="match status" value="1"/>
</dbReference>
<dbReference type="OrthoDB" id="9985637at2759"/>
<dbReference type="PANTHER" id="PTHR10779">
    <property type="entry name" value="DYNEIN LIGHT CHAIN ROADBLOCK"/>
    <property type="match status" value="1"/>
</dbReference>
<name>A0A0K2U5I0_LEPSM</name>
<evidence type="ECO:0000259" key="2">
    <source>
        <dbReference type="Pfam" id="PF03259"/>
    </source>
</evidence>
<organism evidence="3">
    <name type="scientific">Lepeophtheirus salmonis</name>
    <name type="common">Salmon louse</name>
    <name type="synonym">Caligus salmonis</name>
    <dbReference type="NCBI Taxonomy" id="72036"/>
    <lineage>
        <taxon>Eukaryota</taxon>
        <taxon>Metazoa</taxon>
        <taxon>Ecdysozoa</taxon>
        <taxon>Arthropoda</taxon>
        <taxon>Crustacea</taxon>
        <taxon>Multicrustacea</taxon>
        <taxon>Hexanauplia</taxon>
        <taxon>Copepoda</taxon>
        <taxon>Siphonostomatoida</taxon>
        <taxon>Caligidae</taxon>
        <taxon>Lepeophtheirus</taxon>
    </lineage>
</organism>
<protein>
    <submittedName>
        <fullName evidence="3">Dynein light chain roadblocktype 2like [Bombus terrestris]</fullName>
    </submittedName>
</protein>
<comment type="similarity">
    <text evidence="1">Belongs to the GAMAD family.</text>
</comment>
<feature type="non-terminal residue" evidence="3">
    <location>
        <position position="1"/>
    </location>
</feature>
<evidence type="ECO:0000256" key="1">
    <source>
        <dbReference type="ARBA" id="ARBA00007191"/>
    </source>
</evidence>
<evidence type="ECO:0000313" key="3">
    <source>
        <dbReference type="EMBL" id="CDW33197.1"/>
    </source>
</evidence>
<reference evidence="3" key="1">
    <citation type="submission" date="2014-05" db="EMBL/GenBank/DDBJ databases">
        <authorList>
            <person name="Chronopoulou M."/>
        </authorList>
    </citation>
    <scope>NUCLEOTIDE SEQUENCE</scope>
    <source>
        <tissue evidence="3">Whole organism</tissue>
    </source>
</reference>